<protein>
    <recommendedName>
        <fullName evidence="1">Enoyl reductase (ER) domain-containing protein</fullName>
    </recommendedName>
</protein>
<dbReference type="InParanoid" id="A0A218YTB9"/>
<dbReference type="EMBL" id="MZNU01000391">
    <property type="protein sequence ID" value="OWO98523.1"/>
    <property type="molecule type" value="Genomic_DNA"/>
</dbReference>
<organism evidence="2 3">
    <name type="scientific">Diplocarpon coronariae</name>
    <dbReference type="NCBI Taxonomy" id="2795749"/>
    <lineage>
        <taxon>Eukaryota</taxon>
        <taxon>Fungi</taxon>
        <taxon>Dikarya</taxon>
        <taxon>Ascomycota</taxon>
        <taxon>Pezizomycotina</taxon>
        <taxon>Leotiomycetes</taxon>
        <taxon>Helotiales</taxon>
        <taxon>Drepanopezizaceae</taxon>
        <taxon>Diplocarpon</taxon>
    </lineage>
</organism>
<dbReference type="InterPro" id="IPR036291">
    <property type="entry name" value="NAD(P)-bd_dom_sf"/>
</dbReference>
<feature type="domain" description="Enoyl reductase (ER)" evidence="1">
    <location>
        <begin position="22"/>
        <end position="339"/>
    </location>
</feature>
<sequence length="346" mass="36332">MAQSAPPATMRAWQYSSTENGGLDKNLKLNPAAPVPKPKPSQHLVQVLATALNPVDYKPAELPLLGRLLVSYPATPGLDYVGVIVSPASGSPLEPGQLVFGVAGSSPLAGGALAEYALVEIKHAILVPDGVSALNASTLGVAALTAYQSIVPRVKDGDSVFINGGSGGTGTFGIQFAKAIGCHVTTTCSTANVELCQGLGADEVIDYKKGSVLDALLARGLKFDHAVDNVGNISDKNLWWNCNQFLKPGASYVLVAGELSVAGIIDTVKRKLLPRFCGGLKGKVDGFWPESKPEHLEQVAKWVREGKVKVIVDHKYSFEEGVEAFGKLKSGRAKGKIVIAIAPEKV</sequence>
<evidence type="ECO:0000313" key="2">
    <source>
        <dbReference type="EMBL" id="OWO98523.1"/>
    </source>
</evidence>
<keyword evidence="3" id="KW-1185">Reference proteome</keyword>
<accession>A0A218YTB9</accession>
<dbReference type="InterPro" id="IPR013154">
    <property type="entry name" value="ADH-like_N"/>
</dbReference>
<dbReference type="Proteomes" id="UP000242519">
    <property type="component" value="Unassembled WGS sequence"/>
</dbReference>
<dbReference type="InterPro" id="IPR052733">
    <property type="entry name" value="Chloroplast_QOR"/>
</dbReference>
<dbReference type="PANTHER" id="PTHR44013">
    <property type="entry name" value="ZINC-TYPE ALCOHOL DEHYDROGENASE-LIKE PROTEIN C16A3.02C"/>
    <property type="match status" value="1"/>
</dbReference>
<dbReference type="InterPro" id="IPR020843">
    <property type="entry name" value="ER"/>
</dbReference>
<dbReference type="Pfam" id="PF08240">
    <property type="entry name" value="ADH_N"/>
    <property type="match status" value="1"/>
</dbReference>
<dbReference type="InterPro" id="IPR011032">
    <property type="entry name" value="GroES-like_sf"/>
</dbReference>
<evidence type="ECO:0000313" key="3">
    <source>
        <dbReference type="Proteomes" id="UP000242519"/>
    </source>
</evidence>
<dbReference type="Gene3D" id="3.40.50.720">
    <property type="entry name" value="NAD(P)-binding Rossmann-like Domain"/>
    <property type="match status" value="1"/>
</dbReference>
<proteinExistence type="predicted"/>
<gene>
    <name evidence="2" type="ORF">B2J93_2258</name>
</gene>
<name>A0A218YTB9_9HELO</name>
<dbReference type="Gene3D" id="3.90.180.10">
    <property type="entry name" value="Medium-chain alcohol dehydrogenases, catalytic domain"/>
    <property type="match status" value="1"/>
</dbReference>
<dbReference type="SUPFAM" id="SSF50129">
    <property type="entry name" value="GroES-like"/>
    <property type="match status" value="1"/>
</dbReference>
<dbReference type="PANTHER" id="PTHR44013:SF1">
    <property type="entry name" value="ZINC-TYPE ALCOHOL DEHYDROGENASE-LIKE PROTEIN C16A3.02C"/>
    <property type="match status" value="1"/>
</dbReference>
<dbReference type="SUPFAM" id="SSF51735">
    <property type="entry name" value="NAD(P)-binding Rossmann-fold domains"/>
    <property type="match status" value="1"/>
</dbReference>
<evidence type="ECO:0000259" key="1">
    <source>
        <dbReference type="SMART" id="SM00829"/>
    </source>
</evidence>
<dbReference type="Pfam" id="PF13602">
    <property type="entry name" value="ADH_zinc_N_2"/>
    <property type="match status" value="1"/>
</dbReference>
<dbReference type="CDD" id="cd08267">
    <property type="entry name" value="MDR1"/>
    <property type="match status" value="1"/>
</dbReference>
<dbReference type="GO" id="GO:0016491">
    <property type="term" value="F:oxidoreductase activity"/>
    <property type="evidence" value="ECO:0007669"/>
    <property type="project" value="InterPro"/>
</dbReference>
<comment type="caution">
    <text evidence="2">The sequence shown here is derived from an EMBL/GenBank/DDBJ whole genome shotgun (WGS) entry which is preliminary data.</text>
</comment>
<dbReference type="STRING" id="503106.A0A218YTB9"/>
<dbReference type="OrthoDB" id="201656at2759"/>
<dbReference type="AlphaFoldDB" id="A0A218YTB9"/>
<reference evidence="2 3" key="1">
    <citation type="submission" date="2017-04" db="EMBL/GenBank/DDBJ databases">
        <title>Draft genome sequence of Marssonina coronaria NL1: causal agent of apple blotch.</title>
        <authorList>
            <person name="Cheng Q."/>
        </authorList>
    </citation>
    <scope>NUCLEOTIDE SEQUENCE [LARGE SCALE GENOMIC DNA]</scope>
    <source>
        <strain evidence="2 3">NL1</strain>
    </source>
</reference>
<dbReference type="SMART" id="SM00829">
    <property type="entry name" value="PKS_ER"/>
    <property type="match status" value="1"/>
</dbReference>